<dbReference type="EMBL" id="CAMXCT010000724">
    <property type="protein sequence ID" value="CAI3982551.1"/>
    <property type="molecule type" value="Genomic_DNA"/>
</dbReference>
<feature type="coiled-coil region" evidence="1">
    <location>
        <begin position="77"/>
        <end position="104"/>
    </location>
</feature>
<evidence type="ECO:0000313" key="5">
    <source>
        <dbReference type="EMBL" id="CAL1135926.1"/>
    </source>
</evidence>
<accession>A0A9P1FNM4</accession>
<feature type="transmembrane region" description="Helical" evidence="3">
    <location>
        <begin position="2267"/>
        <end position="2290"/>
    </location>
</feature>
<dbReference type="Gene3D" id="3.60.10.10">
    <property type="entry name" value="Endonuclease/exonuclease/phosphatase"/>
    <property type="match status" value="1"/>
</dbReference>
<reference evidence="4" key="1">
    <citation type="submission" date="2022-10" db="EMBL/GenBank/DDBJ databases">
        <authorList>
            <person name="Chen Y."/>
            <person name="Dougan E. K."/>
            <person name="Chan C."/>
            <person name="Rhodes N."/>
            <person name="Thang M."/>
        </authorList>
    </citation>
    <scope>NUCLEOTIDE SEQUENCE</scope>
</reference>
<keyword evidence="1" id="KW-0175">Coiled coil</keyword>
<comment type="caution">
    <text evidence="4">The sequence shown here is derived from an EMBL/GenBank/DDBJ whole genome shotgun (WGS) entry which is preliminary data.</text>
</comment>
<evidence type="ECO:0000313" key="4">
    <source>
        <dbReference type="EMBL" id="CAI3982551.1"/>
    </source>
</evidence>
<organism evidence="4">
    <name type="scientific">Cladocopium goreaui</name>
    <dbReference type="NCBI Taxonomy" id="2562237"/>
    <lineage>
        <taxon>Eukaryota</taxon>
        <taxon>Sar</taxon>
        <taxon>Alveolata</taxon>
        <taxon>Dinophyceae</taxon>
        <taxon>Suessiales</taxon>
        <taxon>Symbiodiniaceae</taxon>
        <taxon>Cladocopium</taxon>
    </lineage>
</organism>
<sequence>MAPPYLDAAPLGVPSASAMMPSMQPFPKPSGHKDDQELHSLRHMYKEIKNKPNLPEDIKKVVMATEATVRKVDAKTHSQLVSQLNNTRKKLSEIDEQWEAYRQQWADYLDKATQMWMSHVEEFEQGELRFAERRGEALRNLQTTREALHDAHQRTMGQDVLESTEIETAQEALDATMTVDENDAAGVQTSFAQIKENLNGVVQQVRSTIEEKIKKRERSRSRARTGEGAMDTPEVEIVEPADKKVREDEDLVFFTCHPDPPRVMGDYEIYFDLILVQGTDFPARAGLITVIRADDTAAARADYALAASMPRSHAASQHDALLQVQQAQLDYEEEAANENDSRNHFDDSEGSMSHSSFGDQTQAVHIYRSDDPRLHQVDHGAFFQIQLPPPLRPEWDIGQAVRVIQETGNILDFPEAAVLATSILDGNIDDNRRDFGGGPVEGARLVTCKTNEDQDIAEDIDIPMMLPPGNRLRGPRPHHNGVFDWLDELVHIFRQEAEAETVEGSPLLYVQSWFIHHQRLRRCPHPRAVRLDGAIIGWIEELRHAWHDVLDRSIPFAIHIVKPRPPQMRWQSFACHVILVQAPRPHFAAGVVTTLFEGLDRDAISQVAASVPDLINKPHMIEEMQLQPQCDARRCSITVSGRPVHLIELSELFNGFNACIRVETASQYPVRPGQPAASTLNPLAPTFVPGHIPIEGMNEFVQVWIDEIVGDPDLEFHLVRPTPPYPQEQVAGHIIVIQHADEEHVTSLISVIDNTRRHQHGRCQRMAVTTHEHILLDTVLEVVGYAQACIPEDSPMVCRAWYFDERLRLQHAIPGRSGYGITVNVHLRTRPPAAGVNFIQVSSIISPNKAADTHTDGERLTQGQVAHTPGPPSVQQLLLEDLLPPTGRTAPHVPVRLIRGHDDIAPLPTFIEVAVPVTNEAVQCELRCFGHNCKAWTIGEGAAAICFPHDWPHQAQEERITHFVFINVMSSFDPQFYLHSDPLMTIEDHIGMMRFLHHLGHEKAVITDTIRHYDKLIEIQFLVSEGSMEKSPALAKRPSFWPSRQPSMPHRKMYDPTFQKQGRPDCLLSLGANSEQLQAFFEHSCQLELCTITEGIELPETTLEAIKLLQPFEPGRPQYLNKSDFTVVFHDDTRLLTKIDACWKQFWVLVFHAPQSGQPLQQREHWWEHTQQLLIDHQVQEDELYVCADANAAPGPSDGRHILQDGFSTSSSTPFLRHFLTMFDLCLPVTSAVHVGPRHTWDHPDGKSSHLIDFVMLPAGQLSACVHSQLLEHLDLANHTADHTATGIELSWWTTKRRNPVPKQEGHCSFDRNQIDKHNLGTTLSNFQVAAWNTDVETQNDALTTHIHATLQKHCKKDRKQPKKEYVSKVAWELRRQKLFHRKQLKTTRALLAREAIARVFKAWKGADPLGGAQSFAYGTTLRCCLFKHYVSFRATSWGLKRHLASDKARQVSEVLGTIDASTAASEIQHKMKGFMGSSNKLRQGLAPLPAVRNADGAPCNSAPEALNRWIQFFAEMEGARRVSPQELHRDWVLSIASLSDAQCSMEISEIPSLCQLEAACRRVKAGKADGPDRVPSELCKYYPKEVAKMLYGLLLKLVTHGHEPLLHKGGLVMPIWKGKLAKDTCEAFRSILLSSNLGKVIHRTLRVHQRSFYEAFLHAQQLGGRQKVPVTLGAHLTRAFLRWHRDQGHPTAVLFVDLQEAFYRVLRQLAMPGDFSDQELAQLAIRLGLDKDVLHDLWNHLQIRLKSKGGEGAHLCRTHGKINPIRYYISGTQCSACLREYHTVAQVQSHLLRSSACRAYLLHHRLRGPALPGIGSKEDAERQLRHDGRLPPLQACGPLKPGRGGQDLSQIDWDLHDALALAILDEQQQLVDENLLERMKQIILQQEIAWTHCKATLWELMQTVQEEQQGWELLSKEKVVQIILTLTQVETWPFLALSREAKASASPVLEDLERDCQVDPLCRPQASEINIHRPCGRHQIVLHAFSGRRRKGDLQFYMEQLYNRFAEGVHLTVVSLDIIMDRIMGDVTVEATQQFWFEHASSGEVAAFLCGPPCETWSRARFANKTAQGRGPRPVRSAEELWGLGSLSLREVEQVSVGNHLLCFSLEMLFRLAIVGGFGVLEHPEMPDEEVMPSIWRLGVMQWLLQMPGVQSFGFCQGLLGAPTPKPTRLLVLNMPELMRELRKHHLCTDLPRRVAIGKDDDGCWRTGVLKEYPPAMSRALAVQFCRSLEACHFDASVQLSDPFVQKCMAMDSKEYSHTIGFKKTLPLWILCNDFTTIFLIFINIFSLLQLKQAMAMTFCASVPLFGMTLRYVMDTGGQHSTTRDTALIFFMVSGAILSAPVQMQPLGMLGKAVILEIVPEPSLYFRLQLATTPLTAILQWWLKPPMDSMDMDFMCLMFNECIGVLGLFLAHSRNEWTLSKQVIATMFAEESAAEAKSFCEAVRQLLSVTCDACSALSYDLQVSQPSVSLLDLLKVEPADILQKPFSEFVTPEDQEHFQSIVSFSSKTPSSGVVHLLDGKQDSFPAKVFLVQLSGRAGYFLGISKEGSEPPDGGTDMQVLLGNIGGKFLEPTDHPDGESVGASNEILYYEPAKMAVPQGQEMEEVTKISLVIDAFSEDLGYIIKSVTFDFADLPVEKQKRLPNLLEWLDPRWRMAMAKWIEEEVNSSFHGTHPRALTLGRKEVEFVSPGASGQSMSGTFRLTCEHLNEDCSGMCAQIEIQNLRC</sequence>
<evidence type="ECO:0000313" key="7">
    <source>
        <dbReference type="Proteomes" id="UP001152797"/>
    </source>
</evidence>
<dbReference type="PANTHER" id="PTHR19446">
    <property type="entry name" value="REVERSE TRANSCRIPTASES"/>
    <property type="match status" value="1"/>
</dbReference>
<dbReference type="InterPro" id="IPR036691">
    <property type="entry name" value="Endo/exonu/phosph_ase_sf"/>
</dbReference>
<dbReference type="EMBL" id="CAMXCT030000724">
    <property type="protein sequence ID" value="CAL4769863.1"/>
    <property type="molecule type" value="Genomic_DNA"/>
</dbReference>
<dbReference type="EMBL" id="CAMXCT020000724">
    <property type="protein sequence ID" value="CAL1135926.1"/>
    <property type="molecule type" value="Genomic_DNA"/>
</dbReference>
<gene>
    <name evidence="4" type="ORF">C1SCF055_LOCUS10232</name>
</gene>
<evidence type="ECO:0000256" key="3">
    <source>
        <dbReference type="SAM" id="Phobius"/>
    </source>
</evidence>
<evidence type="ECO:0000256" key="2">
    <source>
        <dbReference type="SAM" id="MobiDB-lite"/>
    </source>
</evidence>
<keyword evidence="3" id="KW-1133">Transmembrane helix</keyword>
<feature type="transmembrane region" description="Helical" evidence="3">
    <location>
        <begin position="2327"/>
        <end position="2345"/>
    </location>
</feature>
<proteinExistence type="predicted"/>
<protein>
    <submittedName>
        <fullName evidence="6">RNase H type-1 domain-containing protein</fullName>
    </submittedName>
</protein>
<keyword evidence="3" id="KW-0812">Transmembrane</keyword>
<evidence type="ECO:0000313" key="6">
    <source>
        <dbReference type="EMBL" id="CAL4769863.1"/>
    </source>
</evidence>
<feature type="region of interest" description="Disordered" evidence="2">
    <location>
        <begin position="333"/>
        <end position="358"/>
    </location>
</feature>
<keyword evidence="3" id="KW-0472">Membrane</keyword>
<evidence type="ECO:0000256" key="1">
    <source>
        <dbReference type="SAM" id="Coils"/>
    </source>
</evidence>
<name>A0A9P1FNM4_9DINO</name>
<reference evidence="5" key="2">
    <citation type="submission" date="2024-04" db="EMBL/GenBank/DDBJ databases">
        <authorList>
            <person name="Chen Y."/>
            <person name="Shah S."/>
            <person name="Dougan E. K."/>
            <person name="Thang M."/>
            <person name="Chan C."/>
        </authorList>
    </citation>
    <scope>NUCLEOTIDE SEQUENCE [LARGE SCALE GENOMIC DNA]</scope>
</reference>
<keyword evidence="7" id="KW-1185">Reference proteome</keyword>
<dbReference type="OrthoDB" id="415871at2759"/>
<dbReference type="Proteomes" id="UP001152797">
    <property type="component" value="Unassembled WGS sequence"/>
</dbReference>